<dbReference type="Proteomes" id="UP001144313">
    <property type="component" value="Unassembled WGS sequence"/>
</dbReference>
<gene>
    <name evidence="9" type="ORF">GALLR39Z86_30740</name>
</gene>
<proteinExistence type="inferred from homology"/>
<evidence type="ECO:0000256" key="4">
    <source>
        <dbReference type="ARBA" id="ARBA00022692"/>
    </source>
</evidence>
<feature type="transmembrane region" description="Helical" evidence="8">
    <location>
        <begin position="33"/>
        <end position="51"/>
    </location>
</feature>
<evidence type="ECO:0000256" key="3">
    <source>
        <dbReference type="ARBA" id="ARBA00022475"/>
    </source>
</evidence>
<comment type="subcellular location">
    <subcellularLocation>
        <location evidence="1 7">Cell membrane</location>
        <topology evidence="1 7">Multi-pass membrane protein</topology>
    </subcellularLocation>
</comment>
<keyword evidence="3" id="KW-1003">Cell membrane</keyword>
<accession>A0A9W6GAI0</accession>
<evidence type="ECO:0000256" key="1">
    <source>
        <dbReference type="ARBA" id="ARBA00004651"/>
    </source>
</evidence>
<organism evidence="9 10">
    <name type="scientific">Glycomyces algeriensis</name>
    <dbReference type="NCBI Taxonomy" id="256037"/>
    <lineage>
        <taxon>Bacteria</taxon>
        <taxon>Bacillati</taxon>
        <taxon>Actinomycetota</taxon>
        <taxon>Actinomycetes</taxon>
        <taxon>Glycomycetales</taxon>
        <taxon>Glycomycetaceae</taxon>
        <taxon>Glycomyces</taxon>
    </lineage>
</organism>
<keyword evidence="5 8" id="KW-1133">Transmembrane helix</keyword>
<comment type="caution">
    <text evidence="9">The sequence shown here is derived from an EMBL/GenBank/DDBJ whole genome shotgun (WGS) entry which is preliminary data.</text>
</comment>
<dbReference type="Pfam" id="PF00893">
    <property type="entry name" value="Multi_Drug_Res"/>
    <property type="match status" value="1"/>
</dbReference>
<evidence type="ECO:0000256" key="5">
    <source>
        <dbReference type="ARBA" id="ARBA00022989"/>
    </source>
</evidence>
<name>A0A9W6GAI0_9ACTN</name>
<reference evidence="9" key="1">
    <citation type="submission" date="2022-12" db="EMBL/GenBank/DDBJ databases">
        <title>Reference genome sequencing for broad-spectrum identification of bacterial and archaeal isolates by mass spectrometry.</title>
        <authorList>
            <person name="Sekiguchi Y."/>
            <person name="Tourlousse D.M."/>
        </authorList>
    </citation>
    <scope>NUCLEOTIDE SEQUENCE</scope>
    <source>
        <strain evidence="9">LLR39Z86</strain>
    </source>
</reference>
<feature type="transmembrane region" description="Helical" evidence="8">
    <location>
        <begin position="82"/>
        <end position="103"/>
    </location>
</feature>
<dbReference type="GO" id="GO:0022857">
    <property type="term" value="F:transmembrane transporter activity"/>
    <property type="evidence" value="ECO:0007669"/>
    <property type="project" value="InterPro"/>
</dbReference>
<sequence length="104" mass="11065">MAWIVLVAAGMMEAVWATALSESKGFKRRKPTILFILALALSMAGLAWAMLSLPTGTAYAVWVGIGASLTLVWGFIRGEERFTVARSLLLVLLLGSVVGLKAVS</sequence>
<keyword evidence="6 8" id="KW-0472">Membrane</keyword>
<dbReference type="AlphaFoldDB" id="A0A9W6GAI0"/>
<comment type="similarity">
    <text evidence="7">Belongs to the drug/metabolite transporter (DMT) superfamily. Small multidrug resistance (SMR) (TC 2.A.7.1) family.</text>
</comment>
<keyword evidence="10" id="KW-1185">Reference proteome</keyword>
<dbReference type="SUPFAM" id="SSF103481">
    <property type="entry name" value="Multidrug resistance efflux transporter EmrE"/>
    <property type="match status" value="1"/>
</dbReference>
<dbReference type="InterPro" id="IPR037185">
    <property type="entry name" value="EmrE-like"/>
</dbReference>
<dbReference type="InterPro" id="IPR000390">
    <property type="entry name" value="Small_drug/metabolite_transptr"/>
</dbReference>
<dbReference type="InterPro" id="IPR045324">
    <property type="entry name" value="Small_multidrug_res"/>
</dbReference>
<evidence type="ECO:0000256" key="6">
    <source>
        <dbReference type="ARBA" id="ARBA00023136"/>
    </source>
</evidence>
<dbReference type="PANTHER" id="PTHR30561:SF0">
    <property type="entry name" value="GUANIDINIUM EXPORTER"/>
    <property type="match status" value="1"/>
</dbReference>
<evidence type="ECO:0000256" key="8">
    <source>
        <dbReference type="SAM" id="Phobius"/>
    </source>
</evidence>
<dbReference type="GO" id="GO:0005886">
    <property type="term" value="C:plasma membrane"/>
    <property type="evidence" value="ECO:0007669"/>
    <property type="project" value="UniProtKB-SubCell"/>
</dbReference>
<feature type="transmembrane region" description="Helical" evidence="8">
    <location>
        <begin position="58"/>
        <end position="76"/>
    </location>
</feature>
<evidence type="ECO:0000256" key="7">
    <source>
        <dbReference type="RuleBase" id="RU003942"/>
    </source>
</evidence>
<dbReference type="PANTHER" id="PTHR30561">
    <property type="entry name" value="SMR FAMILY PROTON-DEPENDENT DRUG EFFLUX TRANSPORTER SUGE"/>
    <property type="match status" value="1"/>
</dbReference>
<evidence type="ECO:0000313" key="9">
    <source>
        <dbReference type="EMBL" id="GLI43224.1"/>
    </source>
</evidence>
<dbReference type="Gene3D" id="1.10.3730.20">
    <property type="match status" value="1"/>
</dbReference>
<keyword evidence="2" id="KW-0813">Transport</keyword>
<evidence type="ECO:0000256" key="2">
    <source>
        <dbReference type="ARBA" id="ARBA00022448"/>
    </source>
</evidence>
<dbReference type="EMBL" id="BSDT01000001">
    <property type="protein sequence ID" value="GLI43224.1"/>
    <property type="molecule type" value="Genomic_DNA"/>
</dbReference>
<dbReference type="RefSeq" id="WP_270113554.1">
    <property type="nucleotide sequence ID" value="NZ_BAAAOL010000017.1"/>
</dbReference>
<protein>
    <submittedName>
        <fullName evidence="9">QacE family quaternary ammonium compound efflux SMR transporter</fullName>
    </submittedName>
</protein>
<evidence type="ECO:0000313" key="10">
    <source>
        <dbReference type="Proteomes" id="UP001144313"/>
    </source>
</evidence>
<keyword evidence="4 7" id="KW-0812">Transmembrane</keyword>